<evidence type="ECO:0000256" key="3">
    <source>
        <dbReference type="ARBA" id="ARBA00022989"/>
    </source>
</evidence>
<dbReference type="PROSITE" id="PS51257">
    <property type="entry name" value="PROKAR_LIPOPROTEIN"/>
    <property type="match status" value="1"/>
</dbReference>
<comment type="caution">
    <text evidence="8">The sequence shown here is derived from an EMBL/GenBank/DDBJ whole genome shotgun (WGS) entry which is preliminary data.</text>
</comment>
<evidence type="ECO:0000256" key="2">
    <source>
        <dbReference type="ARBA" id="ARBA00022692"/>
    </source>
</evidence>
<gene>
    <name evidence="8" type="ORF">GIW73_02650</name>
</gene>
<protein>
    <submittedName>
        <fullName evidence="8">DUF1049 domain-containing protein</fullName>
    </submittedName>
</protein>
<dbReference type="InterPro" id="IPR010445">
    <property type="entry name" value="LapA_dom"/>
</dbReference>
<feature type="transmembrane region" description="Helical" evidence="6">
    <location>
        <begin position="45"/>
        <end position="68"/>
    </location>
</feature>
<feature type="transmembrane region" description="Helical" evidence="6">
    <location>
        <begin position="7"/>
        <end position="25"/>
    </location>
</feature>
<reference evidence="8" key="1">
    <citation type="submission" date="2019-11" db="EMBL/GenBank/DDBJ databases">
        <title>Epiphytic Pseudomonas syringae from cherry orchards.</title>
        <authorList>
            <person name="Hulin M.T."/>
        </authorList>
    </citation>
    <scope>NUCLEOTIDE SEQUENCE</scope>
    <source>
        <strain evidence="8">PA-6-9A</strain>
    </source>
</reference>
<proteinExistence type="predicted"/>
<organism evidence="8 9">
    <name type="scientific">Pseudomonas syringae</name>
    <dbReference type="NCBI Taxonomy" id="317"/>
    <lineage>
        <taxon>Bacteria</taxon>
        <taxon>Pseudomonadati</taxon>
        <taxon>Pseudomonadota</taxon>
        <taxon>Gammaproteobacteria</taxon>
        <taxon>Pseudomonadales</taxon>
        <taxon>Pseudomonadaceae</taxon>
        <taxon>Pseudomonas</taxon>
    </lineage>
</organism>
<accession>A0A9Q3X269</accession>
<dbReference type="AlphaFoldDB" id="A0A9Q3X269"/>
<dbReference type="GO" id="GO:0005886">
    <property type="term" value="C:plasma membrane"/>
    <property type="evidence" value="ECO:0007669"/>
    <property type="project" value="InterPro"/>
</dbReference>
<evidence type="ECO:0000256" key="5">
    <source>
        <dbReference type="SAM" id="MobiDB-lite"/>
    </source>
</evidence>
<keyword evidence="4 6" id="KW-0472">Membrane</keyword>
<dbReference type="Pfam" id="PF06305">
    <property type="entry name" value="LapA_dom"/>
    <property type="match status" value="1"/>
</dbReference>
<evidence type="ECO:0000256" key="4">
    <source>
        <dbReference type="ARBA" id="ARBA00023136"/>
    </source>
</evidence>
<evidence type="ECO:0000256" key="1">
    <source>
        <dbReference type="ARBA" id="ARBA00022475"/>
    </source>
</evidence>
<evidence type="ECO:0000259" key="7">
    <source>
        <dbReference type="Pfam" id="PF06305"/>
    </source>
</evidence>
<name>A0A9Q3X269_PSESX</name>
<feature type="region of interest" description="Disordered" evidence="5">
    <location>
        <begin position="71"/>
        <end position="90"/>
    </location>
</feature>
<evidence type="ECO:0000256" key="6">
    <source>
        <dbReference type="SAM" id="Phobius"/>
    </source>
</evidence>
<evidence type="ECO:0000313" key="9">
    <source>
        <dbReference type="Proteomes" id="UP000814207"/>
    </source>
</evidence>
<keyword evidence="2 6" id="KW-0812">Transmembrane</keyword>
<sequence length="90" mass="9713">MRSIKRVVVLLILLVVGLGCLTFVLENQQNVSLAFLGWATPDMPISIFLGLTLIVGMLIGPVLGLLAARGRADRRKARYRQPVGPDSAQG</sequence>
<keyword evidence="3 6" id="KW-1133">Transmembrane helix</keyword>
<keyword evidence="1" id="KW-1003">Cell membrane</keyword>
<evidence type="ECO:0000313" key="8">
    <source>
        <dbReference type="EMBL" id="MCF5061859.1"/>
    </source>
</evidence>
<dbReference type="Proteomes" id="UP000814207">
    <property type="component" value="Unassembled WGS sequence"/>
</dbReference>
<dbReference type="EMBL" id="WKEU01000005">
    <property type="protein sequence ID" value="MCF5061859.1"/>
    <property type="molecule type" value="Genomic_DNA"/>
</dbReference>
<feature type="domain" description="Lipopolysaccharide assembly protein A" evidence="7">
    <location>
        <begin position="26"/>
        <end position="71"/>
    </location>
</feature>